<sequence length="203" mass="23373">MASDKMTVRPKIGLLGGSFNPIHIAHIELALSALKQLPLEHVELLPAGQPWQKDTLSVSREHRLAMLKIAAEDNPKILFNTMEIERDGPTYTVDTVRQLDKNIDYFWLMGTDQLQNFTTWNGWQEIMQTLTLVIAKRPDYSSEIPQAMLDAQVPGKEIIQIFFDEMDISSTEVRQRLANNEDVSDYVHPEVIQYINEHHLYKN</sequence>
<protein>
    <recommendedName>
        <fullName evidence="11">Probable nicotinate-nucleotide adenylyltransferase</fullName>
        <ecNumber evidence="11">2.7.7.18</ecNumber>
    </recommendedName>
    <alternativeName>
        <fullName evidence="11">Deamido-NAD(+) diphosphorylase</fullName>
    </alternativeName>
    <alternativeName>
        <fullName evidence="11">Deamido-NAD(+) pyrophosphorylase</fullName>
    </alternativeName>
    <alternativeName>
        <fullName evidence="11">Nicotinate mononucleotide adenylyltransferase</fullName>
        <shortName evidence="11">NaMN adenylyltransferase</shortName>
    </alternativeName>
</protein>
<dbReference type="Proteomes" id="UP000594903">
    <property type="component" value="Chromosome"/>
</dbReference>
<dbReference type="NCBIfam" id="NF000840">
    <property type="entry name" value="PRK00071.1-3"/>
    <property type="match status" value="1"/>
</dbReference>
<reference evidence="13 14" key="1">
    <citation type="submission" date="2020-12" db="EMBL/GenBank/DDBJ databases">
        <title>FDA dAtabase for Regulatory Grade micrObial Sequences (FDA-ARGOS): Supporting development and validation of Infectious Disease Dx tests.</title>
        <authorList>
            <person name="Sproer C."/>
            <person name="Gronow S."/>
            <person name="Severitt S."/>
            <person name="Schroder I."/>
            <person name="Tallon L."/>
            <person name="Sadzewicz L."/>
            <person name="Zhao X."/>
            <person name="Boylan J."/>
            <person name="Ott S."/>
            <person name="Bowen H."/>
            <person name="Vavikolanu K."/>
            <person name="Mehta A."/>
            <person name="Aluvathingal J."/>
            <person name="Nadendla S."/>
            <person name="Lowell S."/>
            <person name="Myers T."/>
            <person name="Yan Y."/>
            <person name="Sichtig H."/>
        </authorList>
    </citation>
    <scope>NUCLEOTIDE SEQUENCE [LARGE SCALE GENOMIC DNA]</scope>
    <source>
        <strain evidence="13 14">FDAARGOS_872</strain>
    </source>
</reference>
<evidence type="ECO:0000256" key="5">
    <source>
        <dbReference type="ARBA" id="ARBA00022679"/>
    </source>
</evidence>
<keyword evidence="7 11" id="KW-0547">Nucleotide-binding</keyword>
<dbReference type="EC" id="2.7.7.18" evidence="11"/>
<evidence type="ECO:0000256" key="10">
    <source>
        <dbReference type="ARBA" id="ARBA00048721"/>
    </source>
</evidence>
<dbReference type="RefSeq" id="WP_115063929.1">
    <property type="nucleotide sequence ID" value="NZ_CP065725.1"/>
</dbReference>
<organism evidence="13 14">
    <name type="scientific">Oligella ureolytica</name>
    <dbReference type="NCBI Taxonomy" id="90244"/>
    <lineage>
        <taxon>Bacteria</taxon>
        <taxon>Pseudomonadati</taxon>
        <taxon>Pseudomonadota</taxon>
        <taxon>Betaproteobacteria</taxon>
        <taxon>Burkholderiales</taxon>
        <taxon>Alcaligenaceae</taxon>
        <taxon>Oligella</taxon>
    </lineage>
</organism>
<keyword evidence="5 11" id="KW-0808">Transferase</keyword>
<accession>A0A7T3BTE6</accession>
<dbReference type="InterPro" id="IPR005248">
    <property type="entry name" value="NadD/NMNAT"/>
</dbReference>
<dbReference type="Pfam" id="PF01467">
    <property type="entry name" value="CTP_transf_like"/>
    <property type="match status" value="1"/>
</dbReference>
<keyword evidence="8 11" id="KW-0067">ATP-binding</keyword>
<gene>
    <name evidence="11 13" type="primary">nadD</name>
    <name evidence="13" type="ORF">I6G29_03335</name>
</gene>
<evidence type="ECO:0000256" key="2">
    <source>
        <dbReference type="ARBA" id="ARBA00005019"/>
    </source>
</evidence>
<keyword evidence="14" id="KW-1185">Reference proteome</keyword>
<evidence type="ECO:0000313" key="13">
    <source>
        <dbReference type="EMBL" id="QPT40629.1"/>
    </source>
</evidence>
<evidence type="ECO:0000259" key="12">
    <source>
        <dbReference type="Pfam" id="PF01467"/>
    </source>
</evidence>
<keyword evidence="9 11" id="KW-0520">NAD</keyword>
<comment type="catalytic activity">
    <reaction evidence="10 11">
        <text>nicotinate beta-D-ribonucleotide + ATP + H(+) = deamido-NAD(+) + diphosphate</text>
        <dbReference type="Rhea" id="RHEA:22860"/>
        <dbReference type="ChEBI" id="CHEBI:15378"/>
        <dbReference type="ChEBI" id="CHEBI:30616"/>
        <dbReference type="ChEBI" id="CHEBI:33019"/>
        <dbReference type="ChEBI" id="CHEBI:57502"/>
        <dbReference type="ChEBI" id="CHEBI:58437"/>
        <dbReference type="EC" id="2.7.7.18"/>
    </reaction>
</comment>
<evidence type="ECO:0000256" key="6">
    <source>
        <dbReference type="ARBA" id="ARBA00022695"/>
    </source>
</evidence>
<keyword evidence="6 11" id="KW-0548">Nucleotidyltransferase</keyword>
<name>A0A7T3BTE6_9BURK</name>
<comment type="pathway">
    <text evidence="2 11">Cofactor biosynthesis; NAD(+) biosynthesis; deamido-NAD(+) from nicotinate D-ribonucleotide: step 1/1.</text>
</comment>
<evidence type="ECO:0000256" key="11">
    <source>
        <dbReference type="HAMAP-Rule" id="MF_00244"/>
    </source>
</evidence>
<comment type="similarity">
    <text evidence="3 11">Belongs to the NadD family.</text>
</comment>
<evidence type="ECO:0000256" key="9">
    <source>
        <dbReference type="ARBA" id="ARBA00023027"/>
    </source>
</evidence>
<evidence type="ECO:0000256" key="3">
    <source>
        <dbReference type="ARBA" id="ARBA00009014"/>
    </source>
</evidence>
<dbReference type="PANTHER" id="PTHR39321:SF3">
    <property type="entry name" value="PHOSPHOPANTETHEINE ADENYLYLTRANSFERASE"/>
    <property type="match status" value="1"/>
</dbReference>
<evidence type="ECO:0000256" key="4">
    <source>
        <dbReference type="ARBA" id="ARBA00022642"/>
    </source>
</evidence>
<feature type="domain" description="Cytidyltransferase-like" evidence="12">
    <location>
        <begin position="14"/>
        <end position="176"/>
    </location>
</feature>
<dbReference type="InterPro" id="IPR014729">
    <property type="entry name" value="Rossmann-like_a/b/a_fold"/>
</dbReference>
<evidence type="ECO:0000256" key="8">
    <source>
        <dbReference type="ARBA" id="ARBA00022840"/>
    </source>
</evidence>
<dbReference type="SUPFAM" id="SSF52374">
    <property type="entry name" value="Nucleotidylyl transferase"/>
    <property type="match status" value="1"/>
</dbReference>
<comment type="function">
    <text evidence="1 11">Catalyzes the reversible adenylation of nicotinate mononucleotide (NaMN) to nicotinic acid adenine dinucleotide (NaAD).</text>
</comment>
<dbReference type="NCBIfam" id="TIGR00482">
    <property type="entry name" value="nicotinate (nicotinamide) nucleotide adenylyltransferase"/>
    <property type="match status" value="1"/>
</dbReference>
<dbReference type="CDD" id="cd02165">
    <property type="entry name" value="NMNAT"/>
    <property type="match status" value="1"/>
</dbReference>
<evidence type="ECO:0000256" key="7">
    <source>
        <dbReference type="ARBA" id="ARBA00022741"/>
    </source>
</evidence>
<dbReference type="Gene3D" id="3.40.50.620">
    <property type="entry name" value="HUPs"/>
    <property type="match status" value="1"/>
</dbReference>
<proteinExistence type="inferred from homology"/>
<dbReference type="NCBIfam" id="TIGR00125">
    <property type="entry name" value="cyt_tran_rel"/>
    <property type="match status" value="1"/>
</dbReference>
<dbReference type="GO" id="GO:0016779">
    <property type="term" value="F:nucleotidyltransferase activity"/>
    <property type="evidence" value="ECO:0007669"/>
    <property type="project" value="UniProtKB-KW"/>
</dbReference>
<dbReference type="PANTHER" id="PTHR39321">
    <property type="entry name" value="NICOTINATE-NUCLEOTIDE ADENYLYLTRANSFERASE-RELATED"/>
    <property type="match status" value="1"/>
</dbReference>
<evidence type="ECO:0000256" key="1">
    <source>
        <dbReference type="ARBA" id="ARBA00002324"/>
    </source>
</evidence>
<dbReference type="InterPro" id="IPR004821">
    <property type="entry name" value="Cyt_trans-like"/>
</dbReference>
<evidence type="ECO:0000313" key="14">
    <source>
        <dbReference type="Proteomes" id="UP000594903"/>
    </source>
</evidence>
<dbReference type="HAMAP" id="MF_00244">
    <property type="entry name" value="NaMN_adenylyltr"/>
    <property type="match status" value="1"/>
</dbReference>
<keyword evidence="4 11" id="KW-0662">Pyridine nucleotide biosynthesis</keyword>
<dbReference type="EMBL" id="CP065725">
    <property type="protein sequence ID" value="QPT40629.1"/>
    <property type="molecule type" value="Genomic_DNA"/>
</dbReference>